<comment type="caution">
    <text evidence="1">The sequence shown here is derived from an EMBL/GenBank/DDBJ whole genome shotgun (WGS) entry which is preliminary data.</text>
</comment>
<evidence type="ECO:0000313" key="1">
    <source>
        <dbReference type="EMBL" id="GAA3682503.1"/>
    </source>
</evidence>
<gene>
    <name evidence="1" type="ORF">GCM10023081_20660</name>
</gene>
<dbReference type="Proteomes" id="UP001500752">
    <property type="component" value="Unassembled WGS sequence"/>
</dbReference>
<evidence type="ECO:0000313" key="2">
    <source>
        <dbReference type="Proteomes" id="UP001500752"/>
    </source>
</evidence>
<protein>
    <submittedName>
        <fullName evidence="1">Uncharacterized protein</fullName>
    </submittedName>
</protein>
<dbReference type="EMBL" id="BAABEO010000012">
    <property type="protein sequence ID" value="GAA3682503.1"/>
    <property type="molecule type" value="Genomic_DNA"/>
</dbReference>
<accession>A0ABP7C7L1</accession>
<sequence length="58" mass="6124">MVPVNHLTLSTAPPPVKTTYDRSLIRMDIPHPRAGPWAAFVHAARGAAGTGLDGTGFE</sequence>
<organism evidence="1 2">
    <name type="scientific">Arthrobacter ginkgonis</name>
    <dbReference type="NCBI Taxonomy" id="1630594"/>
    <lineage>
        <taxon>Bacteria</taxon>
        <taxon>Bacillati</taxon>
        <taxon>Actinomycetota</taxon>
        <taxon>Actinomycetes</taxon>
        <taxon>Micrococcales</taxon>
        <taxon>Micrococcaceae</taxon>
        <taxon>Arthrobacter</taxon>
    </lineage>
</organism>
<proteinExistence type="predicted"/>
<name>A0ABP7C7L1_9MICC</name>
<keyword evidence="2" id="KW-1185">Reference proteome</keyword>
<reference evidence="2" key="1">
    <citation type="journal article" date="2019" name="Int. J. Syst. Evol. Microbiol.">
        <title>The Global Catalogue of Microorganisms (GCM) 10K type strain sequencing project: providing services to taxonomists for standard genome sequencing and annotation.</title>
        <authorList>
            <consortium name="The Broad Institute Genomics Platform"/>
            <consortium name="The Broad Institute Genome Sequencing Center for Infectious Disease"/>
            <person name="Wu L."/>
            <person name="Ma J."/>
        </authorList>
    </citation>
    <scope>NUCLEOTIDE SEQUENCE [LARGE SCALE GENOMIC DNA]</scope>
    <source>
        <strain evidence="2">JCM 30742</strain>
    </source>
</reference>